<dbReference type="AlphaFoldDB" id="A0A1D2MUZ2"/>
<dbReference type="SMART" id="SM00220">
    <property type="entry name" value="S_TKc"/>
    <property type="match status" value="1"/>
</dbReference>
<dbReference type="PROSITE" id="PS00107">
    <property type="entry name" value="PROTEIN_KINASE_ATP"/>
    <property type="match status" value="1"/>
</dbReference>
<feature type="region of interest" description="Disordered" evidence="6">
    <location>
        <begin position="63"/>
        <end position="83"/>
    </location>
</feature>
<dbReference type="PANTHER" id="PTHR11909">
    <property type="entry name" value="CASEIN KINASE-RELATED"/>
    <property type="match status" value="1"/>
</dbReference>
<evidence type="ECO:0000313" key="8">
    <source>
        <dbReference type="EMBL" id="ODM96525.1"/>
    </source>
</evidence>
<dbReference type="SUPFAM" id="SSF56112">
    <property type="entry name" value="Protein kinase-like (PK-like)"/>
    <property type="match status" value="1"/>
</dbReference>
<comment type="similarity">
    <text evidence="5">Belongs to the protein kinase superfamily.</text>
</comment>
<keyword evidence="8" id="KW-0418">Kinase</keyword>
<feature type="domain" description="Protein kinase" evidence="7">
    <location>
        <begin position="25"/>
        <end position="286"/>
    </location>
</feature>
<dbReference type="EC" id="2.7.11.1" evidence="1"/>
<feature type="binding site" evidence="4">
    <location>
        <position position="55"/>
    </location>
    <ligand>
        <name>ATP</name>
        <dbReference type="ChEBI" id="CHEBI:30616"/>
    </ligand>
</feature>
<keyword evidence="3 4" id="KW-0067">ATP-binding</keyword>
<evidence type="ECO:0000256" key="4">
    <source>
        <dbReference type="PROSITE-ProRule" id="PRU10141"/>
    </source>
</evidence>
<sequence>MGETPSTAGMKSLNTDGSELVNGRYKFLKQLGYGAFGVVYSASDTHSEDKVVALKQEWLNLKNPQLKNEHRPRNRKANGDTSSHLVWSSQGLNTMAMELLGPSLGSLVRKHSHKFTMKTVLLLADQMIERLEYIHSRGFLHRDLKPDNCCMGLAPFSKTVYLIDFGLATSYRDPSSGEHLPHEKSKWFIGTAKYSSSTLTCRFRQSRRDDLESLGYIFLRLLGKILPWSLESTDGEIFMSKKNTSSGQLCKDLPTPFEEYLEYCKNLEFAEDPDYPRLRKMFKDLYDELGYVEDSVFDWMPHVKVEKKQSGLLNV</sequence>
<keyword evidence="9" id="KW-1185">Reference proteome</keyword>
<accession>A0A1D2MUZ2</accession>
<organism evidence="8 9">
    <name type="scientific">Orchesella cincta</name>
    <name type="common">Springtail</name>
    <name type="synonym">Podura cincta</name>
    <dbReference type="NCBI Taxonomy" id="48709"/>
    <lineage>
        <taxon>Eukaryota</taxon>
        <taxon>Metazoa</taxon>
        <taxon>Ecdysozoa</taxon>
        <taxon>Arthropoda</taxon>
        <taxon>Hexapoda</taxon>
        <taxon>Collembola</taxon>
        <taxon>Entomobryomorpha</taxon>
        <taxon>Entomobryoidea</taxon>
        <taxon>Orchesellidae</taxon>
        <taxon>Orchesellinae</taxon>
        <taxon>Orchesella</taxon>
    </lineage>
</organism>
<evidence type="ECO:0000259" key="7">
    <source>
        <dbReference type="PROSITE" id="PS50011"/>
    </source>
</evidence>
<keyword evidence="2 4" id="KW-0547">Nucleotide-binding</keyword>
<evidence type="ECO:0000256" key="3">
    <source>
        <dbReference type="ARBA" id="ARBA00022840"/>
    </source>
</evidence>
<dbReference type="OrthoDB" id="6575268at2759"/>
<dbReference type="InterPro" id="IPR050235">
    <property type="entry name" value="CK1_Ser-Thr_kinase"/>
</dbReference>
<protein>
    <recommendedName>
        <fullName evidence="1">non-specific serine/threonine protein kinase</fullName>
        <ecNumber evidence="1">2.7.11.1</ecNumber>
    </recommendedName>
</protein>
<reference evidence="8 9" key="1">
    <citation type="journal article" date="2016" name="Genome Biol. Evol.">
        <title>Gene Family Evolution Reflects Adaptation to Soil Environmental Stressors in the Genome of the Collembolan Orchesella cincta.</title>
        <authorList>
            <person name="Faddeeva-Vakhrusheva A."/>
            <person name="Derks M.F."/>
            <person name="Anvar S.Y."/>
            <person name="Agamennone V."/>
            <person name="Suring W."/>
            <person name="Smit S."/>
            <person name="van Straalen N.M."/>
            <person name="Roelofs D."/>
        </authorList>
    </citation>
    <scope>NUCLEOTIDE SEQUENCE [LARGE SCALE GENOMIC DNA]</scope>
    <source>
        <tissue evidence="8">Mixed pool</tissue>
    </source>
</reference>
<keyword evidence="5" id="KW-0723">Serine/threonine-protein kinase</keyword>
<proteinExistence type="inferred from homology"/>
<evidence type="ECO:0000256" key="1">
    <source>
        <dbReference type="ARBA" id="ARBA00012513"/>
    </source>
</evidence>
<name>A0A1D2MUZ2_ORCCI</name>
<dbReference type="GO" id="GO:0004674">
    <property type="term" value="F:protein serine/threonine kinase activity"/>
    <property type="evidence" value="ECO:0007669"/>
    <property type="project" value="UniProtKB-KW"/>
</dbReference>
<dbReference type="GO" id="GO:0005524">
    <property type="term" value="F:ATP binding"/>
    <property type="evidence" value="ECO:0007669"/>
    <property type="project" value="UniProtKB-UniRule"/>
</dbReference>
<evidence type="ECO:0000313" key="9">
    <source>
        <dbReference type="Proteomes" id="UP000094527"/>
    </source>
</evidence>
<dbReference type="PROSITE" id="PS50011">
    <property type="entry name" value="PROTEIN_KINASE_DOM"/>
    <property type="match status" value="1"/>
</dbReference>
<dbReference type="InterPro" id="IPR000719">
    <property type="entry name" value="Prot_kinase_dom"/>
</dbReference>
<dbReference type="InterPro" id="IPR011009">
    <property type="entry name" value="Kinase-like_dom_sf"/>
</dbReference>
<dbReference type="Proteomes" id="UP000094527">
    <property type="component" value="Unassembled WGS sequence"/>
</dbReference>
<dbReference type="EMBL" id="LJIJ01000531">
    <property type="protein sequence ID" value="ODM96525.1"/>
    <property type="molecule type" value="Genomic_DNA"/>
</dbReference>
<evidence type="ECO:0000256" key="6">
    <source>
        <dbReference type="SAM" id="MobiDB-lite"/>
    </source>
</evidence>
<dbReference type="InterPro" id="IPR017441">
    <property type="entry name" value="Protein_kinase_ATP_BS"/>
</dbReference>
<dbReference type="Pfam" id="PF00069">
    <property type="entry name" value="Pkinase"/>
    <property type="match status" value="1"/>
</dbReference>
<keyword evidence="8" id="KW-0808">Transferase</keyword>
<gene>
    <name evidence="8" type="ORF">Ocin01_10156</name>
</gene>
<dbReference type="STRING" id="48709.A0A1D2MUZ2"/>
<comment type="caution">
    <text evidence="8">The sequence shown here is derived from an EMBL/GenBank/DDBJ whole genome shotgun (WGS) entry which is preliminary data.</text>
</comment>
<dbReference type="Gene3D" id="1.10.510.10">
    <property type="entry name" value="Transferase(Phosphotransferase) domain 1"/>
    <property type="match status" value="1"/>
</dbReference>
<evidence type="ECO:0000256" key="5">
    <source>
        <dbReference type="RuleBase" id="RU000304"/>
    </source>
</evidence>
<evidence type="ECO:0000256" key="2">
    <source>
        <dbReference type="ARBA" id="ARBA00022741"/>
    </source>
</evidence>
<dbReference type="OMA" id="DCHESAY"/>
<feature type="non-terminal residue" evidence="8">
    <location>
        <position position="315"/>
    </location>
</feature>
<dbReference type="PROSITE" id="PS00108">
    <property type="entry name" value="PROTEIN_KINASE_ST"/>
    <property type="match status" value="1"/>
</dbReference>
<dbReference type="InterPro" id="IPR008271">
    <property type="entry name" value="Ser/Thr_kinase_AS"/>
</dbReference>